<sequence length="196" mass="21391">MTKEELIALGIDEETAQKVVDGYTASHVAKTALEAEQSKVADLTQQLTDRDAQLETLKGEAANSSKLKEQIQALQTQNAEAAAEYQQSLAQKDFDFALSDALRNAKAKNPKAVKALLDIGKVKLDGSQLLGLEEQLAMLKESDAYLFEKEGVKGNPLPGGQGTPPAITKEQFNAMNVVEKTKLFNDNHELYKQLSE</sequence>
<dbReference type="RefSeq" id="WP_380146774.1">
    <property type="nucleotide sequence ID" value="NZ_JBHUOR010000018.1"/>
</dbReference>
<feature type="coiled-coil region" evidence="1">
    <location>
        <begin position="40"/>
        <end position="91"/>
    </location>
</feature>
<protein>
    <submittedName>
        <fullName evidence="2">Phage scaffolding protein</fullName>
    </submittedName>
</protein>
<reference evidence="3" key="1">
    <citation type="journal article" date="2019" name="Int. J. Syst. Evol. Microbiol.">
        <title>The Global Catalogue of Microorganisms (GCM) 10K type strain sequencing project: providing services to taxonomists for standard genome sequencing and annotation.</title>
        <authorList>
            <consortium name="The Broad Institute Genomics Platform"/>
            <consortium name="The Broad Institute Genome Sequencing Center for Infectious Disease"/>
            <person name="Wu L."/>
            <person name="Ma J."/>
        </authorList>
    </citation>
    <scope>NUCLEOTIDE SEQUENCE [LARGE SCALE GENOMIC DNA]</scope>
    <source>
        <strain evidence="3">KCTC 33522</strain>
    </source>
</reference>
<evidence type="ECO:0000313" key="3">
    <source>
        <dbReference type="Proteomes" id="UP001597568"/>
    </source>
</evidence>
<organism evidence="2 3">
    <name type="scientific">Kurthia populi</name>
    <dbReference type="NCBI Taxonomy" id="1562132"/>
    <lineage>
        <taxon>Bacteria</taxon>
        <taxon>Bacillati</taxon>
        <taxon>Bacillota</taxon>
        <taxon>Bacilli</taxon>
        <taxon>Bacillales</taxon>
        <taxon>Caryophanaceae</taxon>
        <taxon>Kurthia</taxon>
    </lineage>
</organism>
<comment type="caution">
    <text evidence="2">The sequence shown here is derived from an EMBL/GenBank/DDBJ whole genome shotgun (WGS) entry which is preliminary data.</text>
</comment>
<dbReference type="Proteomes" id="UP001597568">
    <property type="component" value="Unassembled WGS sequence"/>
</dbReference>
<evidence type="ECO:0000256" key="1">
    <source>
        <dbReference type="SAM" id="Coils"/>
    </source>
</evidence>
<accession>A0ABW5XWW1</accession>
<dbReference type="EMBL" id="JBHUOR010000018">
    <property type="protein sequence ID" value="MFD2867484.1"/>
    <property type="molecule type" value="Genomic_DNA"/>
</dbReference>
<dbReference type="Pfam" id="PF06810">
    <property type="entry name" value="Phage_scaffold"/>
    <property type="match status" value="1"/>
</dbReference>
<keyword evidence="3" id="KW-1185">Reference proteome</keyword>
<gene>
    <name evidence="2" type="ORF">ACFSY7_03070</name>
</gene>
<name>A0ABW5XWW1_9BACL</name>
<evidence type="ECO:0000313" key="2">
    <source>
        <dbReference type="EMBL" id="MFD2867484.1"/>
    </source>
</evidence>
<proteinExistence type="predicted"/>
<keyword evidence="1" id="KW-0175">Coiled coil</keyword>
<dbReference type="InterPro" id="IPR009636">
    <property type="entry name" value="SCAF"/>
</dbReference>